<feature type="compositionally biased region" description="Gly residues" evidence="1">
    <location>
        <begin position="30"/>
        <end position="46"/>
    </location>
</feature>
<proteinExistence type="predicted"/>
<name>Q7XIN8_ORYSJ</name>
<dbReference type="EMBL" id="AP003846">
    <property type="protein sequence ID" value="BAC79628.1"/>
    <property type="molecule type" value="Genomic_DNA"/>
</dbReference>
<feature type="region of interest" description="Disordered" evidence="1">
    <location>
        <begin position="30"/>
        <end position="77"/>
    </location>
</feature>
<dbReference type="AlphaFoldDB" id="Q7XIN8"/>
<evidence type="ECO:0000256" key="1">
    <source>
        <dbReference type="SAM" id="MobiDB-lite"/>
    </source>
</evidence>
<gene>
    <name evidence="2" type="primary">OJ1710_H11.112</name>
</gene>
<evidence type="ECO:0000313" key="2">
    <source>
        <dbReference type="EMBL" id="BAC79628.1"/>
    </source>
</evidence>
<sequence length="115" mass="11214">MEFRLIEGLCLNGCVATAVVGDMGPGAASGGAVRGGEMAGGGAGRGGGRRRRGAGRQKAAAPVLPLPAGSRGGRLPCQPLLDEATAELGAGMATAAAARDDDLDDDPATTTAPKE</sequence>
<accession>Q7XIN8</accession>
<organism evidence="2 3">
    <name type="scientific">Oryza sativa subsp. japonica</name>
    <name type="common">Rice</name>
    <dbReference type="NCBI Taxonomy" id="39947"/>
    <lineage>
        <taxon>Eukaryota</taxon>
        <taxon>Viridiplantae</taxon>
        <taxon>Streptophyta</taxon>
        <taxon>Embryophyta</taxon>
        <taxon>Tracheophyta</taxon>
        <taxon>Spermatophyta</taxon>
        <taxon>Magnoliopsida</taxon>
        <taxon>Liliopsida</taxon>
        <taxon>Poales</taxon>
        <taxon>Poaceae</taxon>
        <taxon>BOP clade</taxon>
        <taxon>Oryzoideae</taxon>
        <taxon>Oryzeae</taxon>
        <taxon>Oryzinae</taxon>
        <taxon>Oryza</taxon>
        <taxon>Oryza sativa</taxon>
    </lineage>
</organism>
<dbReference type="Proteomes" id="UP000000763">
    <property type="component" value="Chromosome 7"/>
</dbReference>
<evidence type="ECO:0000313" key="3">
    <source>
        <dbReference type="Proteomes" id="UP000000763"/>
    </source>
</evidence>
<reference evidence="3" key="2">
    <citation type="journal article" date="2008" name="Nucleic Acids Res.">
        <title>The rice annotation project database (RAP-DB): 2008 update.</title>
        <authorList>
            <consortium name="The rice annotation project (RAP)"/>
        </authorList>
    </citation>
    <scope>GENOME REANNOTATION</scope>
    <source>
        <strain evidence="3">cv. Nipponbare</strain>
    </source>
</reference>
<reference evidence="3" key="1">
    <citation type="journal article" date="2005" name="Nature">
        <title>The map-based sequence of the rice genome.</title>
        <authorList>
            <consortium name="International rice genome sequencing project (IRGSP)"/>
            <person name="Matsumoto T."/>
            <person name="Wu J."/>
            <person name="Kanamori H."/>
            <person name="Katayose Y."/>
            <person name="Fujisawa M."/>
            <person name="Namiki N."/>
            <person name="Mizuno H."/>
            <person name="Yamamoto K."/>
            <person name="Antonio B.A."/>
            <person name="Baba T."/>
            <person name="Sakata K."/>
            <person name="Nagamura Y."/>
            <person name="Aoki H."/>
            <person name="Arikawa K."/>
            <person name="Arita K."/>
            <person name="Bito T."/>
            <person name="Chiden Y."/>
            <person name="Fujitsuka N."/>
            <person name="Fukunaka R."/>
            <person name="Hamada M."/>
            <person name="Harada C."/>
            <person name="Hayashi A."/>
            <person name="Hijishita S."/>
            <person name="Honda M."/>
            <person name="Hosokawa S."/>
            <person name="Ichikawa Y."/>
            <person name="Idonuma A."/>
            <person name="Iijima M."/>
            <person name="Ikeda M."/>
            <person name="Ikeno M."/>
            <person name="Ito K."/>
            <person name="Ito S."/>
            <person name="Ito T."/>
            <person name="Ito Y."/>
            <person name="Ito Y."/>
            <person name="Iwabuchi A."/>
            <person name="Kamiya K."/>
            <person name="Karasawa W."/>
            <person name="Kurita K."/>
            <person name="Katagiri S."/>
            <person name="Kikuta A."/>
            <person name="Kobayashi H."/>
            <person name="Kobayashi N."/>
            <person name="Machita K."/>
            <person name="Maehara T."/>
            <person name="Masukawa M."/>
            <person name="Mizubayashi T."/>
            <person name="Mukai Y."/>
            <person name="Nagasaki H."/>
            <person name="Nagata Y."/>
            <person name="Naito S."/>
            <person name="Nakashima M."/>
            <person name="Nakama Y."/>
            <person name="Nakamichi Y."/>
            <person name="Nakamura M."/>
            <person name="Meguro A."/>
            <person name="Negishi M."/>
            <person name="Ohta I."/>
            <person name="Ohta T."/>
            <person name="Okamoto M."/>
            <person name="Ono N."/>
            <person name="Saji S."/>
            <person name="Sakaguchi M."/>
            <person name="Sakai K."/>
            <person name="Shibata M."/>
            <person name="Shimokawa T."/>
            <person name="Song J."/>
            <person name="Takazaki Y."/>
            <person name="Terasawa K."/>
            <person name="Tsugane M."/>
            <person name="Tsuji K."/>
            <person name="Ueda S."/>
            <person name="Waki K."/>
            <person name="Yamagata H."/>
            <person name="Yamamoto M."/>
            <person name="Yamamoto S."/>
            <person name="Yamane H."/>
            <person name="Yoshiki S."/>
            <person name="Yoshihara R."/>
            <person name="Yukawa K."/>
            <person name="Zhong H."/>
            <person name="Yano M."/>
            <person name="Yuan Q."/>
            <person name="Ouyang S."/>
            <person name="Liu J."/>
            <person name="Jones K.M."/>
            <person name="Gansberger K."/>
            <person name="Moffat K."/>
            <person name="Hill J."/>
            <person name="Bera J."/>
            <person name="Fadrosh D."/>
            <person name="Jin S."/>
            <person name="Johri S."/>
            <person name="Kim M."/>
            <person name="Overton L."/>
            <person name="Reardon M."/>
            <person name="Tsitrin T."/>
            <person name="Vuong H."/>
            <person name="Weaver B."/>
            <person name="Ciecko A."/>
            <person name="Tallon L."/>
            <person name="Jackson J."/>
            <person name="Pai G."/>
            <person name="Aken S.V."/>
            <person name="Utterback T."/>
            <person name="Reidmuller S."/>
            <person name="Feldblyum T."/>
            <person name="Hsiao J."/>
            <person name="Zismann V."/>
            <person name="Iobst S."/>
            <person name="de Vazeille A.R."/>
            <person name="Buell C.R."/>
            <person name="Ying K."/>
            <person name="Li Y."/>
            <person name="Lu T."/>
            <person name="Huang Y."/>
            <person name="Zhao Q."/>
            <person name="Feng Q."/>
            <person name="Zhang L."/>
            <person name="Zhu J."/>
            <person name="Weng Q."/>
            <person name="Mu J."/>
            <person name="Lu Y."/>
            <person name="Fan D."/>
            <person name="Liu Y."/>
            <person name="Guan J."/>
            <person name="Zhang Y."/>
            <person name="Yu S."/>
            <person name="Liu X."/>
            <person name="Zhang Y."/>
            <person name="Hong G."/>
            <person name="Han B."/>
            <person name="Choisne N."/>
            <person name="Demange N."/>
            <person name="Orjeda G."/>
            <person name="Samain S."/>
            <person name="Cattolico L."/>
            <person name="Pelletier E."/>
            <person name="Couloux A."/>
            <person name="Segurens B."/>
            <person name="Wincker P."/>
            <person name="D'Hont A."/>
            <person name="Scarpelli C."/>
            <person name="Weissenbach J."/>
            <person name="Salanoubat M."/>
            <person name="Quetier F."/>
            <person name="Yu Y."/>
            <person name="Kim H.R."/>
            <person name="Rambo T."/>
            <person name="Currie J."/>
            <person name="Collura K."/>
            <person name="Luo M."/>
            <person name="Yang T."/>
            <person name="Ammiraju J.S.S."/>
            <person name="Engler F."/>
            <person name="Soderlund C."/>
            <person name="Wing R.A."/>
            <person name="Palmer L.E."/>
            <person name="de la Bastide M."/>
            <person name="Spiegel L."/>
            <person name="Nascimento L."/>
            <person name="Zutavern T."/>
            <person name="O'Shaughnessy A."/>
            <person name="Dike S."/>
            <person name="Dedhia N."/>
            <person name="Preston R."/>
            <person name="Balija V."/>
            <person name="McCombie W.R."/>
            <person name="Chow T."/>
            <person name="Chen H."/>
            <person name="Chung M."/>
            <person name="Chen C."/>
            <person name="Shaw J."/>
            <person name="Wu H."/>
            <person name="Hsiao K."/>
            <person name="Chao Y."/>
            <person name="Chu M."/>
            <person name="Cheng C."/>
            <person name="Hour A."/>
            <person name="Lee P."/>
            <person name="Lin S."/>
            <person name="Lin Y."/>
            <person name="Liou J."/>
            <person name="Liu S."/>
            <person name="Hsing Y."/>
            <person name="Raghuvanshi S."/>
            <person name="Mohanty A."/>
            <person name="Bharti A.K."/>
            <person name="Gaur A."/>
            <person name="Gupta V."/>
            <person name="Kumar D."/>
            <person name="Ravi V."/>
            <person name="Vij S."/>
            <person name="Kapur A."/>
            <person name="Khurana P."/>
            <person name="Khurana P."/>
            <person name="Khurana J.P."/>
            <person name="Tyagi A.K."/>
            <person name="Gaikwad K."/>
            <person name="Singh A."/>
            <person name="Dalal V."/>
            <person name="Srivastava S."/>
            <person name="Dixit A."/>
            <person name="Pal A.K."/>
            <person name="Ghazi I.A."/>
            <person name="Yadav M."/>
            <person name="Pandit A."/>
            <person name="Bhargava A."/>
            <person name="Sureshbabu K."/>
            <person name="Batra K."/>
            <person name="Sharma T.R."/>
            <person name="Mohapatra T."/>
            <person name="Singh N.K."/>
            <person name="Messing J."/>
            <person name="Nelson A.B."/>
            <person name="Fuks G."/>
            <person name="Kavchok S."/>
            <person name="Keizer G."/>
            <person name="Linton E."/>
            <person name="Llaca V."/>
            <person name="Song R."/>
            <person name="Tanyolac B."/>
            <person name="Young S."/>
            <person name="Ho-Il K."/>
            <person name="Hahn J.H."/>
            <person name="Sangsakoo G."/>
            <person name="Vanavichit A."/>
            <person name="de Mattos Luiz.A.T."/>
            <person name="Zimmer P.D."/>
            <person name="Malone G."/>
            <person name="Dellagostin O."/>
            <person name="de Oliveira A.C."/>
            <person name="Bevan M."/>
            <person name="Bancroft I."/>
            <person name="Minx P."/>
            <person name="Cordum H."/>
            <person name="Wilson R."/>
            <person name="Cheng Z."/>
            <person name="Jin W."/>
            <person name="Jiang J."/>
            <person name="Leong S.A."/>
            <person name="Iwama H."/>
            <person name="Gojobori T."/>
            <person name="Itoh T."/>
            <person name="Niimura Y."/>
            <person name="Fujii Y."/>
            <person name="Habara T."/>
            <person name="Sakai H."/>
            <person name="Sato Y."/>
            <person name="Wilson G."/>
            <person name="Kumar K."/>
            <person name="McCouch S."/>
            <person name="Juretic N."/>
            <person name="Hoen D."/>
            <person name="Wright S."/>
            <person name="Bruskiewich R."/>
            <person name="Bureau T."/>
            <person name="Miyao A."/>
            <person name="Hirochika H."/>
            <person name="Nishikawa T."/>
            <person name="Kadowaki K."/>
            <person name="Sugiura M."/>
            <person name="Burr B."/>
            <person name="Sasaki T."/>
        </authorList>
    </citation>
    <scope>NUCLEOTIDE SEQUENCE [LARGE SCALE GENOMIC DNA]</scope>
    <source>
        <strain evidence="3">cv. Nipponbare</strain>
    </source>
</reference>
<feature type="region of interest" description="Disordered" evidence="1">
    <location>
        <begin position="92"/>
        <end position="115"/>
    </location>
</feature>
<protein>
    <submittedName>
        <fullName evidence="2">Uncharacterized protein</fullName>
    </submittedName>
</protein>